<dbReference type="InterPro" id="IPR014780">
    <property type="entry name" value="tRNA_psdUridine_synth_TruB"/>
</dbReference>
<evidence type="ECO:0000256" key="3">
    <source>
        <dbReference type="ARBA" id="ARBA00022694"/>
    </source>
</evidence>
<feature type="active site" description="Nucleophile" evidence="5">
    <location>
        <position position="48"/>
    </location>
</feature>
<dbReference type="NCBIfam" id="TIGR00431">
    <property type="entry name" value="TruB"/>
    <property type="match status" value="1"/>
</dbReference>
<dbReference type="CDD" id="cd02573">
    <property type="entry name" value="PseudoU_synth_EcTruB"/>
    <property type="match status" value="1"/>
</dbReference>
<name>A0A7W5ZMD5_9BACT</name>
<feature type="domain" description="Pseudouridine synthase II N-terminal" evidence="6">
    <location>
        <begin position="33"/>
        <end position="181"/>
    </location>
</feature>
<dbReference type="SUPFAM" id="SSF55120">
    <property type="entry name" value="Pseudouridine synthase"/>
    <property type="match status" value="1"/>
</dbReference>
<evidence type="ECO:0000313" key="8">
    <source>
        <dbReference type="Proteomes" id="UP000541352"/>
    </source>
</evidence>
<keyword evidence="3 5" id="KW-0819">tRNA processing</keyword>
<dbReference type="EC" id="5.4.99.25" evidence="5"/>
<protein>
    <recommendedName>
        <fullName evidence="5">tRNA pseudouridine synthase B</fullName>
        <ecNumber evidence="5">5.4.99.25</ecNumber>
    </recommendedName>
    <alternativeName>
        <fullName evidence="5">tRNA pseudouridine(55) synthase</fullName>
        <shortName evidence="5">Psi55 synthase</shortName>
    </alternativeName>
    <alternativeName>
        <fullName evidence="5">tRNA pseudouridylate synthase</fullName>
    </alternativeName>
    <alternativeName>
        <fullName evidence="5">tRNA-uridine isomerase</fullName>
    </alternativeName>
</protein>
<comment type="similarity">
    <text evidence="2 5">Belongs to the pseudouridine synthase TruB family. Type 1 subfamily.</text>
</comment>
<organism evidence="7 8">
    <name type="scientific">Runella defluvii</name>
    <dbReference type="NCBI Taxonomy" id="370973"/>
    <lineage>
        <taxon>Bacteria</taxon>
        <taxon>Pseudomonadati</taxon>
        <taxon>Bacteroidota</taxon>
        <taxon>Cytophagia</taxon>
        <taxon>Cytophagales</taxon>
        <taxon>Spirosomataceae</taxon>
        <taxon>Runella</taxon>
    </lineage>
</organism>
<reference evidence="7 8" key="1">
    <citation type="submission" date="2020-08" db="EMBL/GenBank/DDBJ databases">
        <title>Genomic Encyclopedia of Type Strains, Phase IV (KMG-IV): sequencing the most valuable type-strain genomes for metagenomic binning, comparative biology and taxonomic classification.</title>
        <authorList>
            <person name="Goeker M."/>
        </authorList>
    </citation>
    <scope>NUCLEOTIDE SEQUENCE [LARGE SCALE GENOMIC DNA]</scope>
    <source>
        <strain evidence="7 8">DSM 17976</strain>
    </source>
</reference>
<dbReference type="PANTHER" id="PTHR13767:SF2">
    <property type="entry name" value="PSEUDOURIDYLATE SYNTHASE TRUB1"/>
    <property type="match status" value="1"/>
</dbReference>
<dbReference type="GO" id="GO:0003723">
    <property type="term" value="F:RNA binding"/>
    <property type="evidence" value="ECO:0007669"/>
    <property type="project" value="InterPro"/>
</dbReference>
<evidence type="ECO:0000256" key="5">
    <source>
        <dbReference type="HAMAP-Rule" id="MF_01080"/>
    </source>
</evidence>
<dbReference type="GO" id="GO:0160148">
    <property type="term" value="F:tRNA pseudouridine(55) synthase activity"/>
    <property type="evidence" value="ECO:0007669"/>
    <property type="project" value="UniProtKB-EC"/>
</dbReference>
<evidence type="ECO:0000256" key="2">
    <source>
        <dbReference type="ARBA" id="ARBA00005642"/>
    </source>
</evidence>
<sequence length="232" mass="25825">MTDITPTSPEEGEVILLNKPLTWTSFDAVNKIKKSCQVKKIGHAGTLDPLATGLLILCTGKKTKEIDSYQGAEKEYTGKMVLGKTTPSIDLETAFDAEYPTDHITHEALMKAVQQLTGTIEQFPPIYSAVKIGGERLYKKARRGEAVEIKPRTVTVSLFEIDDSHFPEIYFRVVCSKGTYIRSLVRDVGILVESGAYMSELCRTRIGKFWLKDAEEIEGYVARKRAELGLSS</sequence>
<comment type="catalytic activity">
    <reaction evidence="1 5">
        <text>uridine(55) in tRNA = pseudouridine(55) in tRNA</text>
        <dbReference type="Rhea" id="RHEA:42532"/>
        <dbReference type="Rhea" id="RHEA-COMP:10101"/>
        <dbReference type="Rhea" id="RHEA-COMP:10102"/>
        <dbReference type="ChEBI" id="CHEBI:65314"/>
        <dbReference type="ChEBI" id="CHEBI:65315"/>
        <dbReference type="EC" id="5.4.99.25"/>
    </reaction>
</comment>
<accession>A0A7W5ZMD5</accession>
<keyword evidence="4 5" id="KW-0413">Isomerase</keyword>
<dbReference type="RefSeq" id="WP_028523005.1">
    <property type="nucleotide sequence ID" value="NZ_JACIBY010000009.1"/>
</dbReference>
<dbReference type="PANTHER" id="PTHR13767">
    <property type="entry name" value="TRNA-PSEUDOURIDINE SYNTHASE"/>
    <property type="match status" value="1"/>
</dbReference>
<dbReference type="InterPro" id="IPR002501">
    <property type="entry name" value="PsdUridine_synth_N"/>
</dbReference>
<evidence type="ECO:0000313" key="7">
    <source>
        <dbReference type="EMBL" id="MBB3840018.1"/>
    </source>
</evidence>
<dbReference type="Gene3D" id="3.30.2350.10">
    <property type="entry name" value="Pseudouridine synthase"/>
    <property type="match status" value="1"/>
</dbReference>
<proteinExistence type="inferred from homology"/>
<dbReference type="Proteomes" id="UP000541352">
    <property type="component" value="Unassembled WGS sequence"/>
</dbReference>
<comment type="function">
    <text evidence="5">Responsible for synthesis of pseudouridine from uracil-55 in the psi GC loop of transfer RNAs.</text>
</comment>
<comment type="caution">
    <text evidence="7">The sequence shown here is derived from an EMBL/GenBank/DDBJ whole genome shotgun (WGS) entry which is preliminary data.</text>
</comment>
<dbReference type="InterPro" id="IPR020103">
    <property type="entry name" value="PsdUridine_synth_cat_dom_sf"/>
</dbReference>
<dbReference type="GO" id="GO:1990481">
    <property type="term" value="P:mRNA pseudouridine synthesis"/>
    <property type="evidence" value="ECO:0007669"/>
    <property type="project" value="TreeGrafter"/>
</dbReference>
<dbReference type="GO" id="GO:0031119">
    <property type="term" value="P:tRNA pseudouridine synthesis"/>
    <property type="evidence" value="ECO:0007669"/>
    <property type="project" value="UniProtKB-UniRule"/>
</dbReference>
<evidence type="ECO:0000259" key="6">
    <source>
        <dbReference type="Pfam" id="PF01509"/>
    </source>
</evidence>
<keyword evidence="8" id="KW-1185">Reference proteome</keyword>
<gene>
    <name evidence="5" type="primary">truB</name>
    <name evidence="7" type="ORF">FHS57_004031</name>
</gene>
<dbReference type="EMBL" id="JACIBY010000009">
    <property type="protein sequence ID" value="MBB3840018.1"/>
    <property type="molecule type" value="Genomic_DNA"/>
</dbReference>
<dbReference type="HAMAP" id="MF_01080">
    <property type="entry name" value="TruB_bact"/>
    <property type="match status" value="1"/>
</dbReference>
<dbReference type="Pfam" id="PF01509">
    <property type="entry name" value="TruB_N"/>
    <property type="match status" value="1"/>
</dbReference>
<evidence type="ECO:0000256" key="4">
    <source>
        <dbReference type="ARBA" id="ARBA00023235"/>
    </source>
</evidence>
<dbReference type="AlphaFoldDB" id="A0A7W5ZMD5"/>
<evidence type="ECO:0000256" key="1">
    <source>
        <dbReference type="ARBA" id="ARBA00000385"/>
    </source>
</evidence>